<evidence type="ECO:0000313" key="2">
    <source>
        <dbReference type="Proteomes" id="UP001159363"/>
    </source>
</evidence>
<sequence>MLLGAEVFMNFLCIGQLKPAESELTFQKTTFGRVASGRVTSSNTGPLYTCHPITNEDLHKTSGIWEHASPNLTSHRMKYYVKLITQRLLDEMTKDVTSSSYH</sequence>
<dbReference type="EMBL" id="JARBHB010000001">
    <property type="protein sequence ID" value="KAJ8895993.1"/>
    <property type="molecule type" value="Genomic_DNA"/>
</dbReference>
<dbReference type="Proteomes" id="UP001159363">
    <property type="component" value="Chromosome 1"/>
</dbReference>
<evidence type="ECO:0000313" key="1">
    <source>
        <dbReference type="EMBL" id="KAJ8895993.1"/>
    </source>
</evidence>
<gene>
    <name evidence="1" type="ORF">PR048_001334</name>
</gene>
<reference evidence="1 2" key="1">
    <citation type="submission" date="2023-02" db="EMBL/GenBank/DDBJ databases">
        <title>LHISI_Scaffold_Assembly.</title>
        <authorList>
            <person name="Stuart O.P."/>
            <person name="Cleave R."/>
            <person name="Magrath M.J.L."/>
            <person name="Mikheyev A.S."/>
        </authorList>
    </citation>
    <scope>NUCLEOTIDE SEQUENCE [LARGE SCALE GENOMIC DNA]</scope>
    <source>
        <strain evidence="1">Daus_M_001</strain>
        <tissue evidence="1">Leg muscle</tissue>
    </source>
</reference>
<accession>A0ABQ9IH35</accession>
<name>A0ABQ9IH35_9NEOP</name>
<organism evidence="1 2">
    <name type="scientific">Dryococelus australis</name>
    <dbReference type="NCBI Taxonomy" id="614101"/>
    <lineage>
        <taxon>Eukaryota</taxon>
        <taxon>Metazoa</taxon>
        <taxon>Ecdysozoa</taxon>
        <taxon>Arthropoda</taxon>
        <taxon>Hexapoda</taxon>
        <taxon>Insecta</taxon>
        <taxon>Pterygota</taxon>
        <taxon>Neoptera</taxon>
        <taxon>Polyneoptera</taxon>
        <taxon>Phasmatodea</taxon>
        <taxon>Verophasmatodea</taxon>
        <taxon>Anareolatae</taxon>
        <taxon>Phasmatidae</taxon>
        <taxon>Eurycanthinae</taxon>
        <taxon>Dryococelus</taxon>
    </lineage>
</organism>
<proteinExistence type="predicted"/>
<protein>
    <submittedName>
        <fullName evidence="1">Uncharacterized protein</fullName>
    </submittedName>
</protein>
<keyword evidence="2" id="KW-1185">Reference proteome</keyword>
<comment type="caution">
    <text evidence="1">The sequence shown here is derived from an EMBL/GenBank/DDBJ whole genome shotgun (WGS) entry which is preliminary data.</text>
</comment>